<dbReference type="PANTHER" id="PTHR42912">
    <property type="entry name" value="METHYLTRANSFERASE"/>
    <property type="match status" value="1"/>
</dbReference>
<evidence type="ECO:0000259" key="1">
    <source>
        <dbReference type="Pfam" id="PF13649"/>
    </source>
</evidence>
<evidence type="ECO:0000313" key="3">
    <source>
        <dbReference type="Proteomes" id="UP001642464"/>
    </source>
</evidence>
<dbReference type="PANTHER" id="PTHR42912:SF93">
    <property type="entry name" value="N6-ADENOSINE-METHYLTRANSFERASE TMT1A"/>
    <property type="match status" value="1"/>
</dbReference>
<dbReference type="Pfam" id="PF13649">
    <property type="entry name" value="Methyltransf_25"/>
    <property type="match status" value="1"/>
</dbReference>
<dbReference type="EMBL" id="CAXAMM010002448">
    <property type="protein sequence ID" value="CAK8996191.1"/>
    <property type="molecule type" value="Genomic_DNA"/>
</dbReference>
<dbReference type="SUPFAM" id="SSF53335">
    <property type="entry name" value="S-adenosyl-L-methionine-dependent methyltransferases"/>
    <property type="match status" value="1"/>
</dbReference>
<gene>
    <name evidence="2" type="ORF">SCF082_LOCUS4681</name>
</gene>
<dbReference type="Proteomes" id="UP001642464">
    <property type="component" value="Unassembled WGS sequence"/>
</dbReference>
<accession>A0ABP0I0T5</accession>
<keyword evidence="2" id="KW-0808">Transferase</keyword>
<dbReference type="InterPro" id="IPR050508">
    <property type="entry name" value="Methyltransf_Superfamily"/>
</dbReference>
<name>A0ABP0I0T5_9DINO</name>
<keyword evidence="3" id="KW-1185">Reference proteome</keyword>
<proteinExistence type="predicted"/>
<reference evidence="2 3" key="1">
    <citation type="submission" date="2024-02" db="EMBL/GenBank/DDBJ databases">
        <authorList>
            <person name="Chen Y."/>
            <person name="Shah S."/>
            <person name="Dougan E. K."/>
            <person name="Thang M."/>
            <person name="Chan C."/>
        </authorList>
    </citation>
    <scope>NUCLEOTIDE SEQUENCE [LARGE SCALE GENOMIC DNA]</scope>
</reference>
<dbReference type="InterPro" id="IPR029063">
    <property type="entry name" value="SAM-dependent_MTases_sf"/>
</dbReference>
<protein>
    <submittedName>
        <fullName evidence="2">Methyltransferase type 11</fullName>
    </submittedName>
</protein>
<dbReference type="Gene3D" id="3.40.50.150">
    <property type="entry name" value="Vaccinia Virus protein VP39"/>
    <property type="match status" value="1"/>
</dbReference>
<comment type="caution">
    <text evidence="2">The sequence shown here is derived from an EMBL/GenBank/DDBJ whole genome shotgun (WGS) entry which is preliminary data.</text>
</comment>
<dbReference type="InterPro" id="IPR041698">
    <property type="entry name" value="Methyltransf_25"/>
</dbReference>
<organism evidence="2 3">
    <name type="scientific">Durusdinium trenchii</name>
    <dbReference type="NCBI Taxonomy" id="1381693"/>
    <lineage>
        <taxon>Eukaryota</taxon>
        <taxon>Sar</taxon>
        <taxon>Alveolata</taxon>
        <taxon>Dinophyceae</taxon>
        <taxon>Suessiales</taxon>
        <taxon>Symbiodiniaceae</taxon>
        <taxon>Durusdinium</taxon>
    </lineage>
</organism>
<dbReference type="GO" id="GO:0008168">
    <property type="term" value="F:methyltransferase activity"/>
    <property type="evidence" value="ECO:0007669"/>
    <property type="project" value="UniProtKB-KW"/>
</dbReference>
<keyword evidence="2" id="KW-0489">Methyltransferase</keyword>
<sequence length="211" mass="24305">MDHQTRSHLQQFYDEDALKRNLREAEDWKLQAREEFAEVLRRRRLAQGSSYRLLELGSGTGRDAHFWSQQSIEVICLDFSPEMVKLCQGKGLTAHVYDFTQSLNFEDSSMNAVYCMNSLLHVPKKQLPSVLTEIRRVLMQDGVFYCGVYGGRDFEGPMMDDPSGQSRFFALYTDDGLKKILSEFFRIVSFASLDLQNGRYKFQSAVLTLPS</sequence>
<feature type="domain" description="Methyltransferase" evidence="1">
    <location>
        <begin position="54"/>
        <end position="142"/>
    </location>
</feature>
<dbReference type="CDD" id="cd02440">
    <property type="entry name" value="AdoMet_MTases"/>
    <property type="match status" value="1"/>
</dbReference>
<evidence type="ECO:0000313" key="2">
    <source>
        <dbReference type="EMBL" id="CAK8996191.1"/>
    </source>
</evidence>
<dbReference type="GO" id="GO:0032259">
    <property type="term" value="P:methylation"/>
    <property type="evidence" value="ECO:0007669"/>
    <property type="project" value="UniProtKB-KW"/>
</dbReference>